<dbReference type="CDD" id="cd23992">
    <property type="entry name" value="PBP_GOBP"/>
    <property type="match status" value="1"/>
</dbReference>
<dbReference type="InterPro" id="IPR006170">
    <property type="entry name" value="PBP/GOBP"/>
</dbReference>
<evidence type="ECO:0000313" key="2">
    <source>
        <dbReference type="EMBL" id="ALS03851.1"/>
    </source>
</evidence>
<reference evidence="2" key="1">
    <citation type="submission" date="2015-07" db="EMBL/GenBank/DDBJ databases">
        <title>Transcriptome analysis of odorant reception genes in the tea geometrid, Ectropis obliqua.</title>
        <authorList>
            <person name="Chen Z."/>
            <person name="Ma L."/>
            <person name="Li Z."/>
        </authorList>
    </citation>
    <scope>NUCLEOTIDE SEQUENCE</scope>
</reference>
<proteinExistence type="evidence at transcript level"/>
<dbReference type="Pfam" id="PF01395">
    <property type="entry name" value="PBP_GOBP"/>
    <property type="match status" value="1"/>
</dbReference>
<dbReference type="Gene3D" id="1.10.238.20">
    <property type="entry name" value="Pheromone/general odorant binding protein domain"/>
    <property type="match status" value="1"/>
</dbReference>
<dbReference type="AlphaFoldDB" id="A0A1L2BLC0"/>
<dbReference type="SMR" id="A0A1L2BLC0"/>
<dbReference type="GO" id="GO:0005549">
    <property type="term" value="F:odorant binding"/>
    <property type="evidence" value="ECO:0007669"/>
    <property type="project" value="InterPro"/>
</dbReference>
<keyword evidence="1" id="KW-0732">Signal</keyword>
<organism evidence="2">
    <name type="scientific">Ectropis obliqua</name>
    <name type="common">Tea geometrid moth</name>
    <dbReference type="NCBI Taxonomy" id="248899"/>
    <lineage>
        <taxon>Eukaryota</taxon>
        <taxon>Metazoa</taxon>
        <taxon>Ecdysozoa</taxon>
        <taxon>Arthropoda</taxon>
        <taxon>Hexapoda</taxon>
        <taxon>Insecta</taxon>
        <taxon>Pterygota</taxon>
        <taxon>Neoptera</taxon>
        <taxon>Endopterygota</taxon>
        <taxon>Lepidoptera</taxon>
        <taxon>Glossata</taxon>
        <taxon>Ditrysia</taxon>
        <taxon>Geometroidea</taxon>
        <taxon>Geometridae</taxon>
        <taxon>Ennominae</taxon>
        <taxon>Ectropis</taxon>
    </lineage>
</organism>
<dbReference type="EMBL" id="KT327208">
    <property type="protein sequence ID" value="ALS03851.1"/>
    <property type="molecule type" value="mRNA"/>
</dbReference>
<name>A0A1L2BLC0_ECTOB</name>
<evidence type="ECO:0000256" key="1">
    <source>
        <dbReference type="SAM" id="SignalP"/>
    </source>
</evidence>
<sequence>MAKLFLFVVGVAVSLGIASGASQEEITAVRTAIRPFLDECGAEFGITRDQLLAAKAAGTVDTFDPCFYACFFKKIGFIDAKGLFDANVALEKNKKYFKAADDIAKIEQMGKTCSSVNDESVSDGDKACERSKLLLKCFLKEKANFTPFESS</sequence>
<protein>
    <submittedName>
        <fullName evidence="2">Odorant-binding protein 3</fullName>
    </submittedName>
</protein>
<dbReference type="InterPro" id="IPR036728">
    <property type="entry name" value="PBP_GOBP_sf"/>
</dbReference>
<dbReference type="SUPFAM" id="SSF47565">
    <property type="entry name" value="Insect pheromone/odorant-binding proteins"/>
    <property type="match status" value="1"/>
</dbReference>
<feature type="chain" id="PRO_5012566429" evidence="1">
    <location>
        <begin position="21"/>
        <end position="151"/>
    </location>
</feature>
<accession>A0A1L2BLC0</accession>
<feature type="signal peptide" evidence="1">
    <location>
        <begin position="1"/>
        <end position="20"/>
    </location>
</feature>
<dbReference type="SMART" id="SM00708">
    <property type="entry name" value="PhBP"/>
    <property type="match status" value="1"/>
</dbReference>